<dbReference type="InterPro" id="IPR003870">
    <property type="entry name" value="DUF222"/>
</dbReference>
<reference evidence="2 3" key="1">
    <citation type="journal article" date="2019" name="Emerg. Microbes Infect.">
        <title>Comprehensive subspecies identification of 175 nontuberculous mycobacteria species based on 7547 genomic profiles.</title>
        <authorList>
            <person name="Matsumoto Y."/>
            <person name="Kinjo T."/>
            <person name="Motooka D."/>
            <person name="Nabeya D."/>
            <person name="Jung N."/>
            <person name="Uechi K."/>
            <person name="Horii T."/>
            <person name="Iida T."/>
            <person name="Fujita J."/>
            <person name="Nakamura S."/>
        </authorList>
    </citation>
    <scope>NUCLEOTIDE SEQUENCE [LARGE SCALE GENOMIC DNA]</scope>
    <source>
        <strain evidence="2 3">JCM 15657</strain>
    </source>
</reference>
<dbReference type="Proteomes" id="UP000466396">
    <property type="component" value="Chromosome"/>
</dbReference>
<organism evidence="2 3">
    <name type="scientific">Mycobacterium lacus</name>
    <dbReference type="NCBI Taxonomy" id="169765"/>
    <lineage>
        <taxon>Bacteria</taxon>
        <taxon>Bacillati</taxon>
        <taxon>Actinomycetota</taxon>
        <taxon>Actinomycetes</taxon>
        <taxon>Mycobacteriales</taxon>
        <taxon>Mycobacteriaceae</taxon>
        <taxon>Mycobacterium</taxon>
    </lineage>
</organism>
<evidence type="ECO:0000259" key="1">
    <source>
        <dbReference type="Pfam" id="PF02720"/>
    </source>
</evidence>
<gene>
    <name evidence="2" type="ORF">MLAC_00820</name>
</gene>
<evidence type="ECO:0000313" key="3">
    <source>
        <dbReference type="Proteomes" id="UP000466396"/>
    </source>
</evidence>
<dbReference type="EMBL" id="AP022581">
    <property type="protein sequence ID" value="BBX94788.1"/>
    <property type="molecule type" value="Genomic_DNA"/>
</dbReference>
<dbReference type="AlphaFoldDB" id="A0A7I7NEF0"/>
<sequence>MDREVITAAFDALDAAVDGVVGLRFDALSTREWLALLERCEKVRRRLPVPEHQLINNLARQATAEELGAKLSHAIAD</sequence>
<accession>A0A7I7NEF0</accession>
<dbReference type="Pfam" id="PF02720">
    <property type="entry name" value="DUF222"/>
    <property type="match status" value="1"/>
</dbReference>
<evidence type="ECO:0000313" key="2">
    <source>
        <dbReference type="EMBL" id="BBX94788.1"/>
    </source>
</evidence>
<protein>
    <recommendedName>
        <fullName evidence="1">DUF222 domain-containing protein</fullName>
    </recommendedName>
</protein>
<keyword evidence="3" id="KW-1185">Reference proteome</keyword>
<feature type="domain" description="DUF222" evidence="1">
    <location>
        <begin position="35"/>
        <end position="77"/>
    </location>
</feature>
<proteinExistence type="predicted"/>
<dbReference type="KEGG" id="mlj:MLAC_00820"/>
<name>A0A7I7NEF0_9MYCO</name>